<dbReference type="EnsemblMetazoa" id="AMAM016893-RA">
    <property type="protein sequence ID" value="AMAM016893-PA"/>
    <property type="gene ID" value="AMAM016893"/>
</dbReference>
<reference evidence="2" key="2">
    <citation type="submission" date="2020-05" db="UniProtKB">
        <authorList>
            <consortium name="EnsemblMetazoa"/>
        </authorList>
    </citation>
    <scope>IDENTIFICATION</scope>
    <source>
        <strain evidence="2">maculatus3</strain>
    </source>
</reference>
<evidence type="ECO:0000256" key="1">
    <source>
        <dbReference type="SAM" id="MobiDB-lite"/>
    </source>
</evidence>
<reference evidence="3" key="1">
    <citation type="submission" date="2013-09" db="EMBL/GenBank/DDBJ databases">
        <title>The Genome Sequence of Anopheles maculatus species B.</title>
        <authorList>
            <consortium name="The Broad Institute Genomics Platform"/>
            <person name="Neafsey D.E."/>
            <person name="Besansky N."/>
            <person name="Howell P."/>
            <person name="Walton C."/>
            <person name="Young S.K."/>
            <person name="Zeng Q."/>
            <person name="Gargeya S."/>
            <person name="Fitzgerald M."/>
            <person name="Haas B."/>
            <person name="Abouelleil A."/>
            <person name="Allen A.W."/>
            <person name="Alvarado L."/>
            <person name="Arachchi H.M."/>
            <person name="Berlin A.M."/>
            <person name="Chapman S.B."/>
            <person name="Gainer-Dewar J."/>
            <person name="Goldberg J."/>
            <person name="Griggs A."/>
            <person name="Gujja S."/>
            <person name="Hansen M."/>
            <person name="Howarth C."/>
            <person name="Imamovic A."/>
            <person name="Ireland A."/>
            <person name="Larimer J."/>
            <person name="McCowan C."/>
            <person name="Murphy C."/>
            <person name="Pearson M."/>
            <person name="Poon T.W."/>
            <person name="Priest M."/>
            <person name="Roberts A."/>
            <person name="Saif S."/>
            <person name="Shea T."/>
            <person name="Sisk P."/>
            <person name="Sykes S."/>
            <person name="Wortman J."/>
            <person name="Nusbaum C."/>
            <person name="Birren B."/>
        </authorList>
    </citation>
    <scope>NUCLEOTIDE SEQUENCE [LARGE SCALE GENOMIC DNA]</scope>
    <source>
        <strain evidence="3">maculatus3</strain>
    </source>
</reference>
<feature type="compositionally biased region" description="Polar residues" evidence="1">
    <location>
        <begin position="19"/>
        <end position="32"/>
    </location>
</feature>
<keyword evidence="3" id="KW-1185">Reference proteome</keyword>
<name>A0A182T035_9DIPT</name>
<dbReference type="AlphaFoldDB" id="A0A182T035"/>
<dbReference type="Proteomes" id="UP000075901">
    <property type="component" value="Unassembled WGS sequence"/>
</dbReference>
<organism evidence="2 3">
    <name type="scientific">Anopheles maculatus</name>
    <dbReference type="NCBI Taxonomy" id="74869"/>
    <lineage>
        <taxon>Eukaryota</taxon>
        <taxon>Metazoa</taxon>
        <taxon>Ecdysozoa</taxon>
        <taxon>Arthropoda</taxon>
        <taxon>Hexapoda</taxon>
        <taxon>Insecta</taxon>
        <taxon>Pterygota</taxon>
        <taxon>Neoptera</taxon>
        <taxon>Endopterygota</taxon>
        <taxon>Diptera</taxon>
        <taxon>Nematocera</taxon>
        <taxon>Culicoidea</taxon>
        <taxon>Culicidae</taxon>
        <taxon>Anophelinae</taxon>
        <taxon>Anopheles</taxon>
        <taxon>Anopheles maculatus group</taxon>
    </lineage>
</organism>
<evidence type="ECO:0000313" key="2">
    <source>
        <dbReference type="EnsemblMetazoa" id="AMAM016893-PA"/>
    </source>
</evidence>
<evidence type="ECO:0000313" key="3">
    <source>
        <dbReference type="Proteomes" id="UP000075901"/>
    </source>
</evidence>
<feature type="compositionally biased region" description="Polar residues" evidence="1">
    <location>
        <begin position="362"/>
        <end position="374"/>
    </location>
</feature>
<accession>A0A182T035</accession>
<feature type="compositionally biased region" description="Basic and acidic residues" evidence="1">
    <location>
        <begin position="1"/>
        <end position="18"/>
    </location>
</feature>
<feature type="region of interest" description="Disordered" evidence="1">
    <location>
        <begin position="1"/>
        <end position="32"/>
    </location>
</feature>
<sequence length="374" mass="41286">MLRTDDRLSEAQESEQRFDSYQSFTEDDQPQVSTVNVMEEAVEPEMIEVPITIQEKIVVPTEVLEAIYTEDVQQQTTPIELTSGQDPTDVEIEKITSERLMVPIDWEQRSMQTSPEPEIQRTSQQTSPLIIEEQPTVTEQETKEIQTTVVEAIEIETQTLQPVELVQQEAQTDLPVEEESSVAARVVIDTVDTANQTVPVETRETQQQAENTEEIVGPILGQIVKEVIDPESLFKRQSAQTSPVQFAEQVIAPEPCGDVERADESAQTSVPDVQDANVATDAVVVEDRGNSPSAELAEVGDVKTSVAQPVLTTEASMQTSPMHVVEAELVASPKYEIQDEILIQTVAQSTPTLESVDMQTVEVPTTESDAQTTP</sequence>
<feature type="region of interest" description="Disordered" evidence="1">
    <location>
        <begin position="355"/>
        <end position="374"/>
    </location>
</feature>
<dbReference type="VEuPathDB" id="VectorBase:AMAM016893"/>
<proteinExistence type="predicted"/>
<protein>
    <submittedName>
        <fullName evidence="2">Uncharacterized protein</fullName>
    </submittedName>
</protein>